<evidence type="ECO:0000256" key="2">
    <source>
        <dbReference type="ARBA" id="ARBA00022833"/>
    </source>
</evidence>
<comment type="function">
    <text evidence="3">Inhibits all the catalytic activities of DNA gyrase by preventing its interaction with DNA. Acts by binding directly to the C-terminal domain of GyrB, which probably disrupts DNA binding by the gyrase.</text>
</comment>
<dbReference type="GO" id="GO:0008270">
    <property type="term" value="F:zinc ion binding"/>
    <property type="evidence" value="ECO:0007669"/>
    <property type="project" value="UniProtKB-UniRule"/>
</dbReference>
<dbReference type="PANTHER" id="PTHR36150:SF1">
    <property type="entry name" value="DNA GYRASE INHIBITOR YACG"/>
    <property type="match status" value="1"/>
</dbReference>
<comment type="subunit">
    <text evidence="3">Interacts with GyrB.</text>
</comment>
<protein>
    <recommendedName>
        <fullName evidence="3">DNA gyrase inhibitor YacG</fullName>
    </recommendedName>
</protein>
<evidence type="ECO:0000256" key="3">
    <source>
        <dbReference type="HAMAP-Rule" id="MF_00649"/>
    </source>
</evidence>
<comment type="similarity">
    <text evidence="3">Belongs to the DNA gyrase inhibitor YacG family.</text>
</comment>
<dbReference type="AlphaFoldDB" id="A0A2A7USU7"/>
<feature type="binding site" evidence="3">
    <location>
        <position position="45"/>
    </location>
    <ligand>
        <name>Zn(2+)</name>
        <dbReference type="ChEBI" id="CHEBI:29105"/>
    </ligand>
</feature>
<dbReference type="RefSeq" id="WP_066540517.1">
    <property type="nucleotide sequence ID" value="NZ_DALZQJ010000005.1"/>
</dbReference>
<dbReference type="InterPro" id="IPR013088">
    <property type="entry name" value="Znf_NHR/GATA"/>
</dbReference>
<accession>A0A2A7USU7</accession>
<dbReference type="GO" id="GO:0006355">
    <property type="term" value="P:regulation of DNA-templated transcription"/>
    <property type="evidence" value="ECO:0007669"/>
    <property type="project" value="InterPro"/>
</dbReference>
<feature type="binding site" evidence="3">
    <location>
        <position position="22"/>
    </location>
    <ligand>
        <name>Zn(2+)</name>
        <dbReference type="ChEBI" id="CHEBI:29105"/>
    </ligand>
</feature>
<dbReference type="PANTHER" id="PTHR36150">
    <property type="entry name" value="DNA GYRASE INHIBITOR YACG"/>
    <property type="match status" value="1"/>
</dbReference>
<organism evidence="5 6">
    <name type="scientific">Comamonas terrigena</name>
    <dbReference type="NCBI Taxonomy" id="32013"/>
    <lineage>
        <taxon>Bacteria</taxon>
        <taxon>Pseudomonadati</taxon>
        <taxon>Pseudomonadota</taxon>
        <taxon>Betaproteobacteria</taxon>
        <taxon>Burkholderiales</taxon>
        <taxon>Comamonadaceae</taxon>
        <taxon>Comamonas</taxon>
    </lineage>
</organism>
<proteinExistence type="inferred from homology"/>
<keyword evidence="2 3" id="KW-0862">Zinc</keyword>
<gene>
    <name evidence="3" type="primary">yacG</name>
    <name evidence="5" type="ORF">CRM82_06535</name>
</gene>
<dbReference type="Pfam" id="PF03884">
    <property type="entry name" value="YacG"/>
    <property type="match status" value="1"/>
</dbReference>
<evidence type="ECO:0000256" key="1">
    <source>
        <dbReference type="ARBA" id="ARBA00022723"/>
    </source>
</evidence>
<dbReference type="HAMAP" id="MF_00649">
    <property type="entry name" value="DNA_gyrase_inhibitor_YacG"/>
    <property type="match status" value="1"/>
</dbReference>
<comment type="cofactor">
    <cofactor evidence="3">
        <name>Zn(2+)</name>
        <dbReference type="ChEBI" id="CHEBI:29105"/>
    </cofactor>
    <text evidence="3">Binds 1 zinc ion.</text>
</comment>
<dbReference type="GO" id="GO:0008657">
    <property type="term" value="F:DNA topoisomerase type II (double strand cut, ATP-hydrolyzing) inhibitor activity"/>
    <property type="evidence" value="ECO:0007669"/>
    <property type="project" value="UniProtKB-UniRule"/>
</dbReference>
<dbReference type="SUPFAM" id="SSF57716">
    <property type="entry name" value="Glucocorticoid receptor-like (DNA-binding domain)"/>
    <property type="match status" value="1"/>
</dbReference>
<feature type="region of interest" description="Disordered" evidence="4">
    <location>
        <begin position="59"/>
        <end position="78"/>
    </location>
</feature>
<comment type="caution">
    <text evidence="5">The sequence shown here is derived from an EMBL/GenBank/DDBJ whole genome shotgun (WGS) entry which is preliminary data.</text>
</comment>
<dbReference type="InterPro" id="IPR005584">
    <property type="entry name" value="DNA_gyrase_inhibitor_YacG"/>
</dbReference>
<reference evidence="6" key="1">
    <citation type="submission" date="2017-09" db="EMBL/GenBank/DDBJ databases">
        <title>FDA dAtabase for Regulatory Grade micrObial Sequences (FDA-ARGOS): Supporting development and validation of Infectious Disease Dx tests.</title>
        <authorList>
            <person name="Minogue T."/>
            <person name="Wolcott M."/>
            <person name="Wasieloski L."/>
            <person name="Aguilar W."/>
            <person name="Moore D."/>
            <person name="Tallon L."/>
            <person name="Sadzewicz L."/>
            <person name="Ott S."/>
            <person name="Zhao X."/>
            <person name="Nagaraj S."/>
            <person name="Vavikolanu K."/>
            <person name="Aluvathingal J."/>
            <person name="Nadendla S."/>
            <person name="Sichtig H."/>
        </authorList>
    </citation>
    <scope>NUCLEOTIDE SEQUENCE [LARGE SCALE GENOMIC DNA]</scope>
    <source>
        <strain evidence="6">FDAARGOS_394</strain>
    </source>
</reference>
<name>A0A2A7USU7_COMTR</name>
<evidence type="ECO:0000313" key="6">
    <source>
        <dbReference type="Proteomes" id="UP000220246"/>
    </source>
</evidence>
<evidence type="ECO:0000256" key="4">
    <source>
        <dbReference type="SAM" id="MobiDB-lite"/>
    </source>
</evidence>
<sequence length="78" mass="8604">MTTPADPSSPPSSNPDAPVVNCPTCGQATLFARSNRFRPFCSERCKMIDLGAWGNEEFRVPVQTPPQDAQYGDPRFED</sequence>
<dbReference type="Proteomes" id="UP000220246">
    <property type="component" value="Unassembled WGS sequence"/>
</dbReference>
<dbReference type="STRING" id="1219032.GCA_001515545_03429"/>
<feature type="binding site" evidence="3">
    <location>
        <position position="41"/>
    </location>
    <ligand>
        <name>Zn(2+)</name>
        <dbReference type="ChEBI" id="CHEBI:29105"/>
    </ligand>
</feature>
<dbReference type="GeneID" id="80800248"/>
<dbReference type="EMBL" id="PDEA01000001">
    <property type="protein sequence ID" value="PEH88304.1"/>
    <property type="molecule type" value="Genomic_DNA"/>
</dbReference>
<dbReference type="OrthoDB" id="9809663at2"/>
<keyword evidence="6" id="KW-1185">Reference proteome</keyword>
<keyword evidence="1 3" id="KW-0479">Metal-binding</keyword>
<feature type="binding site" evidence="3">
    <location>
        <position position="25"/>
    </location>
    <ligand>
        <name>Zn(2+)</name>
        <dbReference type="ChEBI" id="CHEBI:29105"/>
    </ligand>
</feature>
<dbReference type="Gene3D" id="3.30.50.10">
    <property type="entry name" value="Erythroid Transcription Factor GATA-1, subunit A"/>
    <property type="match status" value="1"/>
</dbReference>
<evidence type="ECO:0000313" key="5">
    <source>
        <dbReference type="EMBL" id="PEH88304.1"/>
    </source>
</evidence>